<sequence length="131" mass="15078">MLDMEVIERTGTGTRETRWKRAFEVVYGLPFEILQQRRRSVSKRIQRVMNIRADIVTAELWAAELNRRRGQALLQLVDDILINWAEDPGCCVETGGVEDELFERVVWVYEGVQDEWFGNVEGCVDSSRSGG</sequence>
<gene>
    <name evidence="1" type="ORF">BDV25DRAFT_5190</name>
</gene>
<proteinExistence type="predicted"/>
<organism evidence="1 2">
    <name type="scientific">Aspergillus avenaceus</name>
    <dbReference type="NCBI Taxonomy" id="36643"/>
    <lineage>
        <taxon>Eukaryota</taxon>
        <taxon>Fungi</taxon>
        <taxon>Dikarya</taxon>
        <taxon>Ascomycota</taxon>
        <taxon>Pezizomycotina</taxon>
        <taxon>Eurotiomycetes</taxon>
        <taxon>Eurotiomycetidae</taxon>
        <taxon>Eurotiales</taxon>
        <taxon>Aspergillaceae</taxon>
        <taxon>Aspergillus</taxon>
        <taxon>Aspergillus subgen. Circumdati</taxon>
    </lineage>
</organism>
<name>A0A5N6U5T1_ASPAV</name>
<protein>
    <submittedName>
        <fullName evidence="1">Uncharacterized protein</fullName>
    </submittedName>
</protein>
<evidence type="ECO:0000313" key="1">
    <source>
        <dbReference type="EMBL" id="KAE8153934.1"/>
    </source>
</evidence>
<dbReference type="AlphaFoldDB" id="A0A5N6U5T1"/>
<evidence type="ECO:0000313" key="2">
    <source>
        <dbReference type="Proteomes" id="UP000325780"/>
    </source>
</evidence>
<keyword evidence="2" id="KW-1185">Reference proteome</keyword>
<reference evidence="1 2" key="1">
    <citation type="submission" date="2019-04" db="EMBL/GenBank/DDBJ databases">
        <title>Friends and foes A comparative genomics study of 23 Aspergillus species from section Flavi.</title>
        <authorList>
            <consortium name="DOE Joint Genome Institute"/>
            <person name="Kjaerbolling I."/>
            <person name="Vesth T."/>
            <person name="Frisvad J.C."/>
            <person name="Nybo J.L."/>
            <person name="Theobald S."/>
            <person name="Kildgaard S."/>
            <person name="Isbrandt T."/>
            <person name="Kuo A."/>
            <person name="Sato A."/>
            <person name="Lyhne E.K."/>
            <person name="Kogle M.E."/>
            <person name="Wiebenga A."/>
            <person name="Kun R.S."/>
            <person name="Lubbers R.J."/>
            <person name="Makela M.R."/>
            <person name="Barry K."/>
            <person name="Chovatia M."/>
            <person name="Clum A."/>
            <person name="Daum C."/>
            <person name="Haridas S."/>
            <person name="He G."/>
            <person name="LaButti K."/>
            <person name="Lipzen A."/>
            <person name="Mondo S."/>
            <person name="Riley R."/>
            <person name="Salamov A."/>
            <person name="Simmons B.A."/>
            <person name="Magnuson J.K."/>
            <person name="Henrissat B."/>
            <person name="Mortensen U.H."/>
            <person name="Larsen T.O."/>
            <person name="Devries R.P."/>
            <person name="Grigoriev I.V."/>
            <person name="Machida M."/>
            <person name="Baker S.E."/>
            <person name="Andersen M.R."/>
        </authorList>
    </citation>
    <scope>NUCLEOTIDE SEQUENCE [LARGE SCALE GENOMIC DNA]</scope>
    <source>
        <strain evidence="1 2">IBT 18842</strain>
    </source>
</reference>
<accession>A0A5N6U5T1</accession>
<dbReference type="EMBL" id="ML742033">
    <property type="protein sequence ID" value="KAE8153934.1"/>
    <property type="molecule type" value="Genomic_DNA"/>
</dbReference>
<dbReference type="Proteomes" id="UP000325780">
    <property type="component" value="Unassembled WGS sequence"/>
</dbReference>